<proteinExistence type="predicted"/>
<sequence length="61" mass="5985">MTVPPLWAPQADTVDAAVSPASAAAHSRATRTVASRPGSGAAAGAAPGESVPRANRRASYA</sequence>
<protein>
    <submittedName>
        <fullName evidence="2">Uncharacterized protein</fullName>
    </submittedName>
</protein>
<dbReference type="KEGG" id="mmag:MMAD_41440"/>
<evidence type="ECO:0000313" key="2">
    <source>
        <dbReference type="EMBL" id="BBZ29849.1"/>
    </source>
</evidence>
<keyword evidence="3" id="KW-1185">Reference proteome</keyword>
<feature type="region of interest" description="Disordered" evidence="1">
    <location>
        <begin position="27"/>
        <end position="61"/>
    </location>
</feature>
<reference evidence="2 3" key="1">
    <citation type="journal article" date="2019" name="Emerg. Microbes Infect.">
        <title>Comprehensive subspecies identification of 175 nontuberculous mycobacteria species based on 7547 genomic profiles.</title>
        <authorList>
            <person name="Matsumoto Y."/>
            <person name="Kinjo T."/>
            <person name="Motooka D."/>
            <person name="Nabeya D."/>
            <person name="Jung N."/>
            <person name="Uechi K."/>
            <person name="Horii T."/>
            <person name="Iida T."/>
            <person name="Fujita J."/>
            <person name="Nakamura S."/>
        </authorList>
    </citation>
    <scope>NUCLEOTIDE SEQUENCE [LARGE SCALE GENOMIC DNA]</scope>
    <source>
        <strain evidence="2 3">JCM 13574</strain>
    </source>
</reference>
<evidence type="ECO:0000256" key="1">
    <source>
        <dbReference type="SAM" id="MobiDB-lite"/>
    </source>
</evidence>
<evidence type="ECO:0000313" key="3">
    <source>
        <dbReference type="Proteomes" id="UP000466517"/>
    </source>
</evidence>
<name>A0A7I7XKU3_9MYCO</name>
<accession>A0A7I7XKU3</accession>
<dbReference type="EMBL" id="AP022610">
    <property type="protein sequence ID" value="BBZ29849.1"/>
    <property type="molecule type" value="Genomic_DNA"/>
</dbReference>
<gene>
    <name evidence="2" type="ORF">MMAD_41440</name>
</gene>
<organism evidence="2 3">
    <name type="scientific">Mycolicibacterium madagascariense</name>
    <dbReference type="NCBI Taxonomy" id="212765"/>
    <lineage>
        <taxon>Bacteria</taxon>
        <taxon>Bacillati</taxon>
        <taxon>Actinomycetota</taxon>
        <taxon>Actinomycetes</taxon>
        <taxon>Mycobacteriales</taxon>
        <taxon>Mycobacteriaceae</taxon>
        <taxon>Mycolicibacterium</taxon>
    </lineage>
</organism>
<dbReference type="AlphaFoldDB" id="A0A7I7XKU3"/>
<dbReference type="Proteomes" id="UP000466517">
    <property type="component" value="Chromosome"/>
</dbReference>
<feature type="compositionally biased region" description="Low complexity" evidence="1">
    <location>
        <begin position="27"/>
        <end position="48"/>
    </location>
</feature>